<sequence length="269" mass="31376">MWPVILTPYNLPPWKCMKDQFFMMSLLITGPNQPGTNINVYLRPLDDELNDLWKNGVMTYDASNGESFRMHSTVIRTIHDLPAYGDVSRWRTKGYLACPTCNDSPLSQKLIDKIGWMGHRAYLPENHPWRKDKKFDSSHELAKKSFKFSVEKVKAQLDRLRLVKFGKDTTGSKRSLHPIELNWTKKSLLWELPYFESLLIRHFLDVMQIAKNIRESIYGTMLSIDGKNKDTYKAREDLKQRGIRPELHLQILENGSIVKPWAAYTLDPH</sequence>
<accession>A0ACB7XYG3</accession>
<keyword evidence="2" id="KW-1185">Reference proteome</keyword>
<name>A0ACB7XYG3_9ERIC</name>
<dbReference type="EMBL" id="CM037155">
    <property type="protein sequence ID" value="KAH7846324.1"/>
    <property type="molecule type" value="Genomic_DNA"/>
</dbReference>
<proteinExistence type="predicted"/>
<reference evidence="1 2" key="1">
    <citation type="journal article" date="2021" name="Hortic Res">
        <title>High-quality reference genome and annotation aids understanding of berry development for evergreen blueberry (Vaccinium darrowii).</title>
        <authorList>
            <person name="Yu J."/>
            <person name="Hulse-Kemp A.M."/>
            <person name="Babiker E."/>
            <person name="Staton M."/>
        </authorList>
    </citation>
    <scope>NUCLEOTIDE SEQUENCE [LARGE SCALE GENOMIC DNA]</scope>
    <source>
        <strain evidence="2">cv. NJ 8807/NJ 8810</strain>
        <tissue evidence="1">Young leaf</tissue>
    </source>
</reference>
<protein>
    <submittedName>
        <fullName evidence="1">Uncharacterized protein</fullName>
    </submittedName>
</protein>
<dbReference type="Proteomes" id="UP000828048">
    <property type="component" value="Chromosome 5"/>
</dbReference>
<organism evidence="1 2">
    <name type="scientific">Vaccinium darrowii</name>
    <dbReference type="NCBI Taxonomy" id="229202"/>
    <lineage>
        <taxon>Eukaryota</taxon>
        <taxon>Viridiplantae</taxon>
        <taxon>Streptophyta</taxon>
        <taxon>Embryophyta</taxon>
        <taxon>Tracheophyta</taxon>
        <taxon>Spermatophyta</taxon>
        <taxon>Magnoliopsida</taxon>
        <taxon>eudicotyledons</taxon>
        <taxon>Gunneridae</taxon>
        <taxon>Pentapetalae</taxon>
        <taxon>asterids</taxon>
        <taxon>Ericales</taxon>
        <taxon>Ericaceae</taxon>
        <taxon>Vaccinioideae</taxon>
        <taxon>Vaccinieae</taxon>
        <taxon>Vaccinium</taxon>
    </lineage>
</organism>
<gene>
    <name evidence="1" type="ORF">Vadar_012550</name>
</gene>
<evidence type="ECO:0000313" key="2">
    <source>
        <dbReference type="Proteomes" id="UP000828048"/>
    </source>
</evidence>
<comment type="caution">
    <text evidence="1">The sequence shown here is derived from an EMBL/GenBank/DDBJ whole genome shotgun (WGS) entry which is preliminary data.</text>
</comment>
<evidence type="ECO:0000313" key="1">
    <source>
        <dbReference type="EMBL" id="KAH7846324.1"/>
    </source>
</evidence>